<dbReference type="Proteomes" id="UP000030341">
    <property type="component" value="Chromosome 1"/>
</dbReference>
<sequence>MSLNFANITLAMQTSQLFGIKLLVISFVFFVILIVDAVMICQLLNSQNSVTVIQVQLWGSCLVAGGIVGGLSLLQLQKISVMRVSSYLIMALIFIALPFVFATSPYSLTSFFNFF</sequence>
<feature type="transmembrane region" description="Helical" evidence="1">
    <location>
        <begin position="22"/>
        <end position="45"/>
    </location>
</feature>
<evidence type="ECO:0000313" key="3">
    <source>
        <dbReference type="Proteomes" id="UP000030341"/>
    </source>
</evidence>
<keyword evidence="1" id="KW-0812">Transmembrane</keyword>
<accession>A0A0A7EFF6</accession>
<gene>
    <name evidence="2" type="ORF">OM33_09000</name>
</gene>
<keyword evidence="1" id="KW-0472">Membrane</keyword>
<dbReference type="eggNOG" id="ENOG5033P8H">
    <property type="taxonomic scope" value="Bacteria"/>
</dbReference>
<dbReference type="KEGG" id="pseo:OM33_09000"/>
<dbReference type="OrthoDB" id="9918218at2"/>
<evidence type="ECO:0000256" key="1">
    <source>
        <dbReference type="SAM" id="Phobius"/>
    </source>
</evidence>
<feature type="transmembrane region" description="Helical" evidence="1">
    <location>
        <begin position="88"/>
        <end position="108"/>
    </location>
</feature>
<feature type="transmembrane region" description="Helical" evidence="1">
    <location>
        <begin position="57"/>
        <end position="76"/>
    </location>
</feature>
<evidence type="ECO:0000313" key="2">
    <source>
        <dbReference type="EMBL" id="AIY65273.1"/>
    </source>
</evidence>
<dbReference type="EMBL" id="CP009888">
    <property type="protein sequence ID" value="AIY65273.1"/>
    <property type="molecule type" value="Genomic_DNA"/>
</dbReference>
<protein>
    <submittedName>
        <fullName evidence="2">Uncharacterized protein</fullName>
    </submittedName>
</protein>
<dbReference type="STRING" id="1348114.OM33_09000"/>
<organism evidence="2 3">
    <name type="scientific">Pseudoalteromonas piratica</name>
    <dbReference type="NCBI Taxonomy" id="1348114"/>
    <lineage>
        <taxon>Bacteria</taxon>
        <taxon>Pseudomonadati</taxon>
        <taxon>Pseudomonadota</taxon>
        <taxon>Gammaproteobacteria</taxon>
        <taxon>Alteromonadales</taxon>
        <taxon>Pseudoalteromonadaceae</taxon>
        <taxon>Pseudoalteromonas</taxon>
    </lineage>
</organism>
<dbReference type="HOGENOM" id="CLU_2106941_0_0_6"/>
<keyword evidence="1" id="KW-1133">Transmembrane helix</keyword>
<name>A0A0A7EFF6_9GAMM</name>
<reference evidence="2 3" key="1">
    <citation type="submission" date="2014-11" db="EMBL/GenBank/DDBJ databases">
        <title>Complete Genome Sequence of Pseudoalteromonas sp. Strain OCN003 Isolated from Kaneohe Bay, Oahu, Hawaii.</title>
        <authorList>
            <person name="Beurmann S."/>
            <person name="Videau P."/>
            <person name="Ushijima B."/>
            <person name="Smith A.M."/>
            <person name="Aeby G.S."/>
            <person name="Callahan S.M."/>
            <person name="Belcaid M."/>
        </authorList>
    </citation>
    <scope>NUCLEOTIDE SEQUENCE [LARGE SCALE GENOMIC DNA]</scope>
    <source>
        <strain evidence="2 3">OCN003</strain>
    </source>
</reference>
<dbReference type="RefSeq" id="WP_038641009.1">
    <property type="nucleotide sequence ID" value="NZ_CP009888.1"/>
</dbReference>
<dbReference type="AlphaFoldDB" id="A0A0A7EFF6"/>
<keyword evidence="3" id="KW-1185">Reference proteome</keyword>
<proteinExistence type="predicted"/>